<protein>
    <submittedName>
        <fullName evidence="1">Uncharacterized protein</fullName>
    </submittedName>
</protein>
<proteinExistence type="predicted"/>
<comment type="caution">
    <text evidence="1">The sequence shown here is derived from an EMBL/GenBank/DDBJ whole genome shotgun (WGS) entry which is preliminary data.</text>
</comment>
<reference evidence="1 2" key="1">
    <citation type="journal article" date="2014" name="BMC Genomics">
        <title>Comparison of environmental and isolate Sulfobacillus genomes reveals diverse carbon, sulfur, nitrogen, and hydrogen metabolisms.</title>
        <authorList>
            <person name="Justice N.B."/>
            <person name="Norman A."/>
            <person name="Brown C.T."/>
            <person name="Singh A."/>
            <person name="Thomas B.C."/>
            <person name="Banfield J.F."/>
        </authorList>
    </citation>
    <scope>NUCLEOTIDE SEQUENCE [LARGE SCALE GENOMIC DNA]</scope>
    <source>
        <strain evidence="1">AMDSBA1</strain>
    </source>
</reference>
<sequence length="90" mass="10086">MYFTSMARGLDGPQWTTDIPMDSCLLSDMTYLGTASVHDGQFSWTGTYPSYVRSKHLYSVIVLADQGKYGIWSLPFGWFTGPLRGIPDKP</sequence>
<dbReference type="EMBL" id="PXYT01000082">
    <property type="protein sequence ID" value="PSR24323.1"/>
    <property type="molecule type" value="Genomic_DNA"/>
</dbReference>
<name>A0A2T2WQ29_9FIRM</name>
<dbReference type="Proteomes" id="UP000242699">
    <property type="component" value="Unassembled WGS sequence"/>
</dbReference>
<dbReference type="AlphaFoldDB" id="A0A2T2WQ29"/>
<evidence type="ECO:0000313" key="1">
    <source>
        <dbReference type="EMBL" id="PSR24323.1"/>
    </source>
</evidence>
<accession>A0A2T2WQ29</accession>
<evidence type="ECO:0000313" key="2">
    <source>
        <dbReference type="Proteomes" id="UP000242699"/>
    </source>
</evidence>
<gene>
    <name evidence="1" type="ORF">C7B43_19250</name>
</gene>
<organism evidence="1 2">
    <name type="scientific">Sulfobacillus benefaciens</name>
    <dbReference type="NCBI Taxonomy" id="453960"/>
    <lineage>
        <taxon>Bacteria</taxon>
        <taxon>Bacillati</taxon>
        <taxon>Bacillota</taxon>
        <taxon>Clostridia</taxon>
        <taxon>Eubacteriales</taxon>
        <taxon>Clostridiales Family XVII. Incertae Sedis</taxon>
        <taxon>Sulfobacillus</taxon>
    </lineage>
</organism>